<accession>A0A645B1J6</accession>
<reference evidence="1" key="1">
    <citation type="submission" date="2019-08" db="EMBL/GenBank/DDBJ databases">
        <authorList>
            <person name="Kucharzyk K."/>
            <person name="Murdoch R.W."/>
            <person name="Higgins S."/>
            <person name="Loffler F."/>
        </authorList>
    </citation>
    <scope>NUCLEOTIDE SEQUENCE</scope>
</reference>
<organism evidence="1">
    <name type="scientific">bioreactor metagenome</name>
    <dbReference type="NCBI Taxonomy" id="1076179"/>
    <lineage>
        <taxon>unclassified sequences</taxon>
        <taxon>metagenomes</taxon>
        <taxon>ecological metagenomes</taxon>
    </lineage>
</organism>
<gene>
    <name evidence="1" type="ORF">SDC9_105262</name>
</gene>
<evidence type="ECO:0000313" key="1">
    <source>
        <dbReference type="EMBL" id="MPM58431.1"/>
    </source>
</evidence>
<dbReference type="EMBL" id="VSSQ01016758">
    <property type="protein sequence ID" value="MPM58431.1"/>
    <property type="molecule type" value="Genomic_DNA"/>
</dbReference>
<comment type="caution">
    <text evidence="1">The sequence shown here is derived from an EMBL/GenBank/DDBJ whole genome shotgun (WGS) entry which is preliminary data.</text>
</comment>
<protein>
    <submittedName>
        <fullName evidence="1">Uncharacterized protein</fullName>
    </submittedName>
</protein>
<sequence>MRTVNFGIDIDVHPALVDLLEHIQIVHPVLDGVLHETGENLVLRAVELVDEDDSIVRNLRLIDHVAYIDYRVVPCDELVRTHEEQFLLPGIYRGIEFRHPEPIGVGFDEFQTLIVIVLQRPEFSSDKASERRLDIFPETLNRILDSGGFLPGCIGGTFNVLDCS</sequence>
<dbReference type="AlphaFoldDB" id="A0A645B1J6"/>
<name>A0A645B1J6_9ZZZZ</name>
<proteinExistence type="predicted"/>